<gene>
    <name evidence="5" type="ORF">SAMN05421771_3318</name>
</gene>
<dbReference type="Proteomes" id="UP000199024">
    <property type="component" value="Unassembled WGS sequence"/>
</dbReference>
<dbReference type="InterPro" id="IPR000835">
    <property type="entry name" value="HTH_MarR-typ"/>
</dbReference>
<dbReference type="AlphaFoldDB" id="A0A1I6MQQ3"/>
<evidence type="ECO:0000313" key="6">
    <source>
        <dbReference type="Proteomes" id="UP000199024"/>
    </source>
</evidence>
<dbReference type="STRING" id="474950.SAMN05421771_3318"/>
<evidence type="ECO:0000256" key="3">
    <source>
        <dbReference type="ARBA" id="ARBA00023163"/>
    </source>
</evidence>
<keyword evidence="1" id="KW-0805">Transcription regulation</keyword>
<dbReference type="InterPro" id="IPR036388">
    <property type="entry name" value="WH-like_DNA-bd_sf"/>
</dbReference>
<proteinExistence type="predicted"/>
<dbReference type="Pfam" id="PF12802">
    <property type="entry name" value="MarR_2"/>
    <property type="match status" value="1"/>
</dbReference>
<feature type="domain" description="HTH marR-type" evidence="4">
    <location>
        <begin position="1"/>
        <end position="138"/>
    </location>
</feature>
<dbReference type="GO" id="GO:0003700">
    <property type="term" value="F:DNA-binding transcription factor activity"/>
    <property type="evidence" value="ECO:0007669"/>
    <property type="project" value="InterPro"/>
</dbReference>
<dbReference type="EMBL" id="FOZL01000001">
    <property type="protein sequence ID" value="SFS18022.1"/>
    <property type="molecule type" value="Genomic_DNA"/>
</dbReference>
<dbReference type="PANTHER" id="PTHR42756">
    <property type="entry name" value="TRANSCRIPTIONAL REGULATOR, MARR"/>
    <property type="match status" value="1"/>
</dbReference>
<dbReference type="GO" id="GO:0003677">
    <property type="term" value="F:DNA binding"/>
    <property type="evidence" value="ECO:0007669"/>
    <property type="project" value="UniProtKB-KW"/>
</dbReference>
<dbReference type="PROSITE" id="PS50995">
    <property type="entry name" value="HTH_MARR_2"/>
    <property type="match status" value="1"/>
</dbReference>
<dbReference type="OrthoDB" id="119252at2"/>
<dbReference type="Gene3D" id="1.10.10.10">
    <property type="entry name" value="Winged helix-like DNA-binding domain superfamily/Winged helix DNA-binding domain"/>
    <property type="match status" value="1"/>
</dbReference>
<protein>
    <submittedName>
        <fullName evidence="5">Transcriptional regulator, MarR family</fullName>
    </submittedName>
</protein>
<evidence type="ECO:0000313" key="5">
    <source>
        <dbReference type="EMBL" id="SFS18022.1"/>
    </source>
</evidence>
<evidence type="ECO:0000259" key="4">
    <source>
        <dbReference type="PROSITE" id="PS50995"/>
    </source>
</evidence>
<reference evidence="5 6" key="1">
    <citation type="submission" date="2016-10" db="EMBL/GenBank/DDBJ databases">
        <authorList>
            <person name="de Groot N.N."/>
        </authorList>
    </citation>
    <scope>NUCLEOTIDE SEQUENCE [LARGE SCALE GENOMIC DNA]</scope>
    <source>
        <strain evidence="5 6">DSM 21001</strain>
    </source>
</reference>
<keyword evidence="6" id="KW-1185">Reference proteome</keyword>
<evidence type="ECO:0000256" key="1">
    <source>
        <dbReference type="ARBA" id="ARBA00023015"/>
    </source>
</evidence>
<name>A0A1I6MQQ3_9BACT</name>
<dbReference type="SUPFAM" id="SSF46785">
    <property type="entry name" value="Winged helix' DNA-binding domain"/>
    <property type="match status" value="1"/>
</dbReference>
<evidence type="ECO:0000256" key="2">
    <source>
        <dbReference type="ARBA" id="ARBA00023125"/>
    </source>
</evidence>
<sequence length="148" mass="16382">MNTTDECGCTCGRLRKTARIASRLYDRHLAPMGLNVGQYSILSHVARMDSPSISELADALEMERTTLTRNLSPLERCGYVTVGAGVDRRSKSVTLAKAGKTILAEAKPLWQKAQREIDAALGEATKRRLHEELDRSIGRMRAAFSEAY</sequence>
<dbReference type="InterPro" id="IPR036390">
    <property type="entry name" value="WH_DNA-bd_sf"/>
</dbReference>
<keyword evidence="2" id="KW-0238">DNA-binding</keyword>
<organism evidence="5 6">
    <name type="scientific">Granulicella pectinivorans</name>
    <dbReference type="NCBI Taxonomy" id="474950"/>
    <lineage>
        <taxon>Bacteria</taxon>
        <taxon>Pseudomonadati</taxon>
        <taxon>Acidobacteriota</taxon>
        <taxon>Terriglobia</taxon>
        <taxon>Terriglobales</taxon>
        <taxon>Acidobacteriaceae</taxon>
        <taxon>Granulicella</taxon>
    </lineage>
</organism>
<accession>A0A1I6MQQ3</accession>
<dbReference type="PANTHER" id="PTHR42756:SF1">
    <property type="entry name" value="TRANSCRIPTIONAL REPRESSOR OF EMRAB OPERON"/>
    <property type="match status" value="1"/>
</dbReference>
<dbReference type="SMART" id="SM00347">
    <property type="entry name" value="HTH_MARR"/>
    <property type="match status" value="1"/>
</dbReference>
<keyword evidence="3" id="KW-0804">Transcription</keyword>